<dbReference type="Pfam" id="PF14029">
    <property type="entry name" value="DUF4244"/>
    <property type="match status" value="1"/>
</dbReference>
<proteinExistence type="predicted"/>
<name>A0ABP4S3L5_9ACTN</name>
<accession>A0ABP4S3L5</accession>
<feature type="region of interest" description="Disordered" evidence="1">
    <location>
        <begin position="1"/>
        <end position="29"/>
    </location>
</feature>
<evidence type="ECO:0000313" key="3">
    <source>
        <dbReference type="Proteomes" id="UP001499851"/>
    </source>
</evidence>
<feature type="region of interest" description="Disordered" evidence="1">
    <location>
        <begin position="76"/>
        <end position="130"/>
    </location>
</feature>
<feature type="compositionally biased region" description="Polar residues" evidence="1">
    <location>
        <begin position="1"/>
        <end position="10"/>
    </location>
</feature>
<comment type="caution">
    <text evidence="2">The sequence shown here is derived from an EMBL/GenBank/DDBJ whole genome shotgun (WGS) entry which is preliminary data.</text>
</comment>
<feature type="compositionally biased region" description="Polar residues" evidence="1">
    <location>
        <begin position="82"/>
        <end position="95"/>
    </location>
</feature>
<dbReference type="RefSeq" id="WP_425555899.1">
    <property type="nucleotide sequence ID" value="NZ_BAAAQF010000003.1"/>
</dbReference>
<reference evidence="3" key="1">
    <citation type="journal article" date="2019" name="Int. J. Syst. Evol. Microbiol.">
        <title>The Global Catalogue of Microorganisms (GCM) 10K type strain sequencing project: providing services to taxonomists for standard genome sequencing and annotation.</title>
        <authorList>
            <consortium name="The Broad Institute Genomics Platform"/>
            <consortium name="The Broad Institute Genome Sequencing Center for Infectious Disease"/>
            <person name="Wu L."/>
            <person name="Ma J."/>
        </authorList>
    </citation>
    <scope>NUCLEOTIDE SEQUENCE [LARGE SCALE GENOMIC DNA]</scope>
    <source>
        <strain evidence="3">JCM 16001</strain>
    </source>
</reference>
<dbReference type="Proteomes" id="UP001499851">
    <property type="component" value="Unassembled WGS sequence"/>
</dbReference>
<evidence type="ECO:0000313" key="2">
    <source>
        <dbReference type="EMBL" id="GAA1663261.1"/>
    </source>
</evidence>
<organism evidence="2 3">
    <name type="scientific">Glycomyces endophyticus</name>
    <dbReference type="NCBI Taxonomy" id="480996"/>
    <lineage>
        <taxon>Bacteria</taxon>
        <taxon>Bacillati</taxon>
        <taxon>Actinomycetota</taxon>
        <taxon>Actinomycetes</taxon>
        <taxon>Glycomycetales</taxon>
        <taxon>Glycomycetaceae</taxon>
        <taxon>Glycomyces</taxon>
    </lineage>
</organism>
<keyword evidence="3" id="KW-1185">Reference proteome</keyword>
<sequence>MRTDTETTVALPTRRRPAHDRPAPHRTACRPETLRWPTCRTATCVAPRCRAARPEPEPEHDDVEEPTVRISAVPVNAPAWSPGSNRARTPITAGTPQVPDDRPTSRYRRPGPGEPDEWRPGRMRAAAKPGWGGRFASKMRGESGMSTAEYALGTLAAVAFAGVLMKVLTSGTVQSALQSLIERALV</sequence>
<gene>
    <name evidence="2" type="ORF">GCM10009830_05710</name>
</gene>
<dbReference type="EMBL" id="BAAAQF010000003">
    <property type="protein sequence ID" value="GAA1663261.1"/>
    <property type="molecule type" value="Genomic_DNA"/>
</dbReference>
<evidence type="ECO:0000256" key="1">
    <source>
        <dbReference type="SAM" id="MobiDB-lite"/>
    </source>
</evidence>
<dbReference type="InterPro" id="IPR025338">
    <property type="entry name" value="DUF4244"/>
</dbReference>
<evidence type="ECO:0008006" key="4">
    <source>
        <dbReference type="Google" id="ProtNLM"/>
    </source>
</evidence>
<protein>
    <recommendedName>
        <fullName evidence="4">DUF4244 domain-containing protein</fullName>
    </recommendedName>
</protein>